<keyword evidence="6" id="KW-0862">Zinc</keyword>
<feature type="compositionally biased region" description="Low complexity" evidence="12">
    <location>
        <begin position="527"/>
        <end position="550"/>
    </location>
</feature>
<evidence type="ECO:0000256" key="5">
    <source>
        <dbReference type="ARBA" id="ARBA00022771"/>
    </source>
</evidence>
<sequence>MQSMAHGWDSYFHNLPPVSSDPRTLTRTLESEALENFIDRHDFIDTVVSSEGPAANSNLNTNYCSNSNIGNSGADCVFQNYCRETPRQADGEQVEKHYSPSCGNGDIPNFTTDGLSTSISFPSSFATDFQGLKQDSELLATPILEDYSDVSSCSDADVGDTRPSCKFMASNPVPKFKTDVGHKHHSLEWLFSPTGDTFPIESLCPKISASNANLPRPSNMKAIGSQGVADQNHCNICPDQKQEKVVERDFLQGKDSDILISGHENVTDNRIVHCPEEEEQVTATTSTNVSTCYKEKEEYSDLNSTDCQDRITGLYKQDKFEVLKMEKTESDSFDEQNTGIPNCSNRGDENLQTDSQEKEEIMSNTSQSSNTQSTKLSHSKDCSHDDESCWHLNEHQLNENKAQDSVCSSPTLINDCHLIDTSGKKEQHFACHAETCLQSHSSNTDDDMHPENHLTNAANNRNTPFPQDSNHSCSDDTRTSLTIATVDKNVQNVAHPPESNVQMDKSSGDLNPCLENECTDPTERKYTTTTTDPKSSDPAVSSESSISESSLDPKILQKKCMSAEKNTNASSASDQQQSLDQGPLILPPQSLTGDTDKHGNAPSSPDKQQSADESQLAKQPQSLSGDADENTRESFKETDTPTEEQSVLGRLYGEPLSREDSSVTGETTLDTGECNEISVGTHDRNTMDYSGQTPQLTSSAQLRKRLQPVVLLDPLDSVNGMSNLYFCGICQYKTDNVDGLIEHKIVSHFVHSFQFCKTCNIYLLRNEQSDEHLCVVTKKSPQLSSDTSLKRKRRGKHKCDRCKITFKKLVQYISHMRIHSGITPFKCSGCGLYFSQSCSLRRHKRVPGRCKSTNKEVTKSDVVTSKLETPPQNNMVQKKKNANLSECYINLVDIFKAKTCSLCDEHFSTVNQAQKHYFNLHMGKNLKASSNQVNCEPIHKVGDGRTAETYNCPFCPRVFKYSFNRTRHLRDCVRDLIIGGKGKVGKAYCCPLCHTSFTTTSNRAKHVRTVCFRRYLNQLSTENAKSRQNAEQKKKNAEQETQSKETEQQMQLGESEQKIRATPNEQNKRATPALIAPQNFPQYKCNLCPAVFYYSSGKSRHMKKHELFKLTGKMFKYRNTLFSVMSKPQTIRSAKTDESKGNVKLADENGKLSLSCRFCGKNVSSQQSLKKHERNHRGERPYPCLECKKRFKKHRHLMAHKNVHKRRIQCTICKKILPTIGELIQHRASHGKKGMLQCPDCPLQFEFPVYLQRHVEVHKNRENKEPLEKEQPSSSPPQSLESLKQPNVLNQLQCSLCKDIFEEAHELRKHCLAHITGSSSNQCPFCKHKFSHRRYLVRHMIIHTGDKSFSCTNCGKQFFRHFYLKLHREKCLPAQTQNVKTERLYECSYCPRSFSKKDRLINHHLGHKTKTLLMCSRCGQYYGVRKLNQHQRDCGVPSEIKASNLKQRISHSNLSAHKKPLQSNANKVLQLKCPHCTQRFRFKSLLLRHLVSHTGVQPYACVHCGHRYSSQSLCFQHAALCDGVNKQGPSNGKSDAEANLPSMPPLSEAAQKQTEGKAELYKCKFCTKTFTKPRYLRSHILTHNEVKPYRCKACDSCFSRHDHLKVHQTHCNGKRRQRLEIRIPKITLNDVGKGWQNKFAIESAEKQPTFDCEDCSRSFPTQATLSRHVTMCHITKRLKCERCGGSFAHEKSLKKHKKSKKCRKVSIETKASLPLETNPPSEKVMEPLDVVRNRIVDRIKPCSNKKHKYVCGYCPRTFNDSRTLVMHIRLHTGEKPHACEHCGERFIRKDYVLRHLAKCTKREQQVTVLCDRCGGFFFKANLEDHKMKCSVKPSVTEAKDCQSQQSAPQSSPKGFSCAYCSSRFLLFSQLQEHFVNAHKLETMVTPLSTGSLQHHLSNIPNIKEEPLDETCDEQLSHSVNLTCKLDTALETQLVCPDCNMTFSNKAGLVGHMRVHSKDQAYHCKICNKGFWNRKLFRNHYRKCKLGQTEERSTNLPLESPLKAQIDFALDNSVLVFHEGSAATDSGVLQTNSFCKDDPEEQLPQHSEVNKVPSKYQCSECDKSFTDGLLLISHLEDHGREEQQKKHNTCSKCGRVCLSQSGLEKHMKFHGISQKFPCPDCSKMFYVLSDLEVHRTSHDKNRPYICRLCNQRFWTRPSLHNHYREEHPSVAFACPFCSKSFSVKKSLTRHLKKCHPKEHKDLARTLKQKSGIEQQSSSQVSTADESDDGGKNSEDSDSDSAPYFPCHVCSKTFPTSESLEDHQRCHLGEKPFECEECGRCFFQASQLQQHQRMHKSEFKCQACGRGFVTLFALRTHKHTHGKSRPYRCSKCDFSFTGPSQLAEHMTTHREENFPCDVCNQVFLSKTSRAEHRKSHSKSDDCPTSSYSRVINEKSPSSESSSVFSKELKYRCGVCNRRFKDPEDLSEHGCMEAKERSYSCLDCDTHFLHASHLKKHRNTHHPSWSSTEYPCNLCNSSFASPQYFLSHLKTHINPTVVEGKNRQPLQDYICPVCHLCFTSVSELIGHFPTHLASTTEFECTECSQTFLGSEAFRQHHCSRQQHEKTESKYSAKASPSPYYEEAGDEEEVDVTGEDLHNCPSCTMQFSSKSSLLEHQNKQHLNNKPFQCGTCGKTFALRRYLRRHELRHQTVVMQSDENCLKCTQCDSKFDTPRELSLHAKLHTETEVGQYRCDMCYKSFSQWALLKRHQESHVGEVVYECTECDKAFAFPHLLEEHQQTHAGSSL</sequence>
<keyword evidence="7" id="KW-0805">Transcription regulation</keyword>
<evidence type="ECO:0000256" key="10">
    <source>
        <dbReference type="ARBA" id="ARBA00023242"/>
    </source>
</evidence>
<feature type="domain" description="C2H2-type" evidence="13">
    <location>
        <begin position="2623"/>
        <end position="2645"/>
    </location>
</feature>
<feature type="domain" description="C2H2-type" evidence="13">
    <location>
        <begin position="2687"/>
        <end position="2714"/>
    </location>
</feature>
<evidence type="ECO:0000256" key="3">
    <source>
        <dbReference type="ARBA" id="ARBA00022723"/>
    </source>
</evidence>
<feature type="domain" description="C2H2-type" evidence="13">
    <location>
        <begin position="2297"/>
        <end position="2324"/>
    </location>
</feature>
<feature type="region of interest" description="Disordered" evidence="12">
    <location>
        <begin position="1022"/>
        <end position="1073"/>
    </location>
</feature>
<feature type="domain" description="C2H2-type" evidence="13">
    <location>
        <begin position="1154"/>
        <end position="1181"/>
    </location>
</feature>
<evidence type="ECO:0000256" key="1">
    <source>
        <dbReference type="ARBA" id="ARBA00004123"/>
    </source>
</evidence>
<feature type="domain" description="C2H2-type" evidence="13">
    <location>
        <begin position="2657"/>
        <end position="2684"/>
    </location>
</feature>
<dbReference type="Pfam" id="PF00096">
    <property type="entry name" value="zf-C2H2"/>
    <property type="match status" value="12"/>
</dbReference>
<feature type="domain" description="C2H2-type" evidence="13">
    <location>
        <begin position="2594"/>
        <end position="2622"/>
    </location>
</feature>
<dbReference type="InterPro" id="IPR013087">
    <property type="entry name" value="Znf_C2H2_type"/>
</dbReference>
<evidence type="ECO:0000256" key="8">
    <source>
        <dbReference type="ARBA" id="ARBA00023125"/>
    </source>
</evidence>
<dbReference type="GO" id="GO:0008270">
    <property type="term" value="F:zinc ion binding"/>
    <property type="evidence" value="ECO:0007669"/>
    <property type="project" value="UniProtKB-KW"/>
</dbReference>
<feature type="domain" description="C2H2-type" evidence="13">
    <location>
        <begin position="2087"/>
        <end position="2114"/>
    </location>
</feature>
<feature type="compositionally biased region" description="Basic and acidic residues" evidence="12">
    <location>
        <begin position="629"/>
        <end position="639"/>
    </location>
</feature>
<feature type="domain" description="C2H2-type" evidence="13">
    <location>
        <begin position="1749"/>
        <end position="1776"/>
    </location>
</feature>
<feature type="domain" description="C2H2-type" evidence="13">
    <location>
        <begin position="2715"/>
        <end position="2742"/>
    </location>
</feature>
<evidence type="ECO:0000313" key="15">
    <source>
        <dbReference type="Proteomes" id="UP000693946"/>
    </source>
</evidence>
<gene>
    <name evidence="14" type="ORF">JOB18_046379</name>
</gene>
<feature type="compositionally biased region" description="Low complexity" evidence="12">
    <location>
        <begin position="1272"/>
        <end position="1282"/>
    </location>
</feature>
<feature type="domain" description="C2H2-type" evidence="13">
    <location>
        <begin position="1589"/>
        <end position="1616"/>
    </location>
</feature>
<feature type="domain" description="C2H2-type" evidence="13">
    <location>
        <begin position="1471"/>
        <end position="1498"/>
    </location>
</feature>
<dbReference type="FunFam" id="3.30.160.60:FF:000065">
    <property type="entry name" value="B-cell CLL/lymphoma 6, member B"/>
    <property type="match status" value="1"/>
</dbReference>
<feature type="domain" description="C2H2-type" evidence="13">
    <location>
        <begin position="1182"/>
        <end position="1204"/>
    </location>
</feature>
<dbReference type="GO" id="GO:0005634">
    <property type="term" value="C:nucleus"/>
    <property type="evidence" value="ECO:0007669"/>
    <property type="project" value="UniProtKB-SubCell"/>
</dbReference>
<feature type="domain" description="C2H2-type" evidence="13">
    <location>
        <begin position="2436"/>
        <end position="2458"/>
    </location>
</feature>
<dbReference type="GO" id="GO:0000978">
    <property type="term" value="F:RNA polymerase II cis-regulatory region sequence-specific DNA binding"/>
    <property type="evidence" value="ECO:0007669"/>
    <property type="project" value="TreeGrafter"/>
</dbReference>
<name>A0AAV6PTR2_SOLSE</name>
<feature type="domain" description="C2H2-type" evidence="13">
    <location>
        <begin position="2325"/>
        <end position="2352"/>
    </location>
</feature>
<feature type="region of interest" description="Disordered" evidence="12">
    <location>
        <begin position="1531"/>
        <end position="1551"/>
    </location>
</feature>
<feature type="domain" description="C2H2-type" evidence="13">
    <location>
        <begin position="2535"/>
        <end position="2565"/>
    </location>
</feature>
<feature type="domain" description="C2H2-type" evidence="13">
    <location>
        <begin position="2243"/>
        <end position="2270"/>
    </location>
</feature>
<dbReference type="PANTHER" id="PTHR24376">
    <property type="entry name" value="ZINC FINGER PROTEIN"/>
    <property type="match status" value="1"/>
</dbReference>
<dbReference type="PROSITE" id="PS50157">
    <property type="entry name" value="ZINC_FINGER_C2H2_2"/>
    <property type="match status" value="38"/>
</dbReference>
<feature type="compositionally biased region" description="Polar residues" evidence="12">
    <location>
        <begin position="2210"/>
        <end position="2222"/>
    </location>
</feature>
<evidence type="ECO:0000313" key="14">
    <source>
        <dbReference type="EMBL" id="KAG7476122.1"/>
    </source>
</evidence>
<feature type="domain" description="C2H2-type" evidence="13">
    <location>
        <begin position="825"/>
        <end position="852"/>
    </location>
</feature>
<feature type="region of interest" description="Disordered" evidence="12">
    <location>
        <begin position="488"/>
        <end position="669"/>
    </location>
</feature>
<feature type="region of interest" description="Disordered" evidence="12">
    <location>
        <begin position="440"/>
        <end position="476"/>
    </location>
</feature>
<feature type="domain" description="C2H2-type" evidence="13">
    <location>
        <begin position="2352"/>
        <end position="2379"/>
    </location>
</feature>
<feature type="compositionally biased region" description="Low complexity" evidence="12">
    <location>
        <begin position="569"/>
        <end position="581"/>
    </location>
</feature>
<feature type="domain" description="C2H2-type" evidence="13">
    <location>
        <begin position="1236"/>
        <end position="1263"/>
    </location>
</feature>
<keyword evidence="5 11" id="KW-0863">Zinc-finger</keyword>
<evidence type="ECO:0000256" key="11">
    <source>
        <dbReference type="PROSITE-ProRule" id="PRU00042"/>
    </source>
</evidence>
<evidence type="ECO:0000256" key="2">
    <source>
        <dbReference type="ARBA" id="ARBA00006991"/>
    </source>
</evidence>
<comment type="subcellular location">
    <subcellularLocation>
        <location evidence="1">Nucleus</location>
    </subcellularLocation>
</comment>
<keyword evidence="8" id="KW-0238">DNA-binding</keyword>
<dbReference type="FunFam" id="3.30.160.60:FF:000100">
    <property type="entry name" value="Zinc finger 45-like"/>
    <property type="match status" value="2"/>
</dbReference>
<feature type="domain" description="C2H2-type" evidence="13">
    <location>
        <begin position="2115"/>
        <end position="2142"/>
    </location>
</feature>
<dbReference type="FunFam" id="3.30.160.60:FF:000006">
    <property type="entry name" value="Zinc finger protein 184 (Kruppel-like)"/>
    <property type="match status" value="1"/>
</dbReference>
<feature type="domain" description="C2H2-type" evidence="13">
    <location>
        <begin position="2055"/>
        <end position="2082"/>
    </location>
</feature>
<feature type="domain" description="C2H2-type" evidence="13">
    <location>
        <begin position="1678"/>
        <end position="1705"/>
    </location>
</feature>
<feature type="compositionally biased region" description="Polar residues" evidence="12">
    <location>
        <begin position="499"/>
        <end position="509"/>
    </location>
</feature>
<feature type="compositionally biased region" description="Polar residues" evidence="12">
    <location>
        <begin position="601"/>
        <end position="624"/>
    </location>
</feature>
<keyword evidence="9" id="KW-0804">Transcription</keyword>
<feature type="domain" description="C2H2-type" evidence="13">
    <location>
        <begin position="1385"/>
        <end position="1412"/>
    </location>
</feature>
<evidence type="ECO:0000259" key="13">
    <source>
        <dbReference type="PROSITE" id="PS50157"/>
    </source>
</evidence>
<comment type="similarity">
    <text evidence="2">Belongs to the krueppel C2H2-type zinc-finger protein family.</text>
</comment>
<feature type="domain" description="C2H2-type" evidence="13">
    <location>
        <begin position="1933"/>
        <end position="1960"/>
    </location>
</feature>
<keyword evidence="15" id="KW-1185">Reference proteome</keyword>
<feature type="domain" description="C2H2-type" evidence="13">
    <location>
        <begin position="2506"/>
        <end position="2533"/>
    </location>
</feature>
<feature type="domain" description="C2H2-type" evidence="13">
    <location>
        <begin position="2171"/>
        <end position="2199"/>
    </location>
</feature>
<feature type="domain" description="C2H2-type" evidence="13">
    <location>
        <begin position="1349"/>
        <end position="1368"/>
    </location>
</feature>
<evidence type="ECO:0000256" key="9">
    <source>
        <dbReference type="ARBA" id="ARBA00023163"/>
    </source>
</evidence>
<organism evidence="14 15">
    <name type="scientific">Solea senegalensis</name>
    <name type="common">Senegalese sole</name>
    <dbReference type="NCBI Taxonomy" id="28829"/>
    <lineage>
        <taxon>Eukaryota</taxon>
        <taxon>Metazoa</taxon>
        <taxon>Chordata</taxon>
        <taxon>Craniata</taxon>
        <taxon>Vertebrata</taxon>
        <taxon>Euteleostomi</taxon>
        <taxon>Actinopterygii</taxon>
        <taxon>Neopterygii</taxon>
        <taxon>Teleostei</taxon>
        <taxon>Neoteleostei</taxon>
        <taxon>Acanthomorphata</taxon>
        <taxon>Carangaria</taxon>
        <taxon>Pleuronectiformes</taxon>
        <taxon>Pleuronectoidei</taxon>
        <taxon>Soleidae</taxon>
        <taxon>Solea</taxon>
    </lineage>
</organism>
<accession>A0AAV6PTR2</accession>
<dbReference type="GO" id="GO:0001228">
    <property type="term" value="F:DNA-binding transcription activator activity, RNA polymerase II-specific"/>
    <property type="evidence" value="ECO:0007669"/>
    <property type="project" value="TreeGrafter"/>
</dbReference>
<dbReference type="PANTHER" id="PTHR24376:SF235">
    <property type="entry name" value="C2H2-TYPE DOMAIN-CONTAINING PROTEIN"/>
    <property type="match status" value="1"/>
</dbReference>
<dbReference type="SMART" id="SM00355">
    <property type="entry name" value="ZnF_C2H2"/>
    <property type="match status" value="45"/>
</dbReference>
<feature type="domain" description="C2H2-type" evidence="13">
    <location>
        <begin position="2143"/>
        <end position="2166"/>
    </location>
</feature>
<feature type="domain" description="C2H2-type" evidence="13">
    <location>
        <begin position="2467"/>
        <end position="2494"/>
    </location>
</feature>
<evidence type="ECO:0000256" key="7">
    <source>
        <dbReference type="ARBA" id="ARBA00023015"/>
    </source>
</evidence>
<feature type="domain" description="C2H2-type" evidence="13">
    <location>
        <begin position="1650"/>
        <end position="1678"/>
    </location>
</feature>
<keyword evidence="10" id="KW-0539">Nucleus</keyword>
<proteinExistence type="inferred from homology"/>
<comment type="caution">
    <text evidence="14">The sequence shown here is derived from an EMBL/GenBank/DDBJ whole genome shotgun (WGS) entry which is preliminary data.</text>
</comment>
<feature type="compositionally biased region" description="Basic and acidic residues" evidence="12">
    <location>
        <begin position="1024"/>
        <end position="1047"/>
    </location>
</feature>
<feature type="region of interest" description="Disordered" evidence="12">
    <location>
        <begin position="327"/>
        <end position="379"/>
    </location>
</feature>
<feature type="domain" description="C2H2-type" evidence="13">
    <location>
        <begin position="2271"/>
        <end position="2298"/>
    </location>
</feature>
<evidence type="ECO:0000256" key="12">
    <source>
        <dbReference type="SAM" id="MobiDB-lite"/>
    </source>
</evidence>
<dbReference type="EMBL" id="JAGKHQ010000021">
    <property type="protein sequence ID" value="KAG7476122.1"/>
    <property type="molecule type" value="Genomic_DNA"/>
</dbReference>
<keyword evidence="3" id="KW-0479">Metal-binding</keyword>
<feature type="domain" description="C2H2-type" evidence="13">
    <location>
        <begin position="1561"/>
        <end position="1588"/>
    </location>
</feature>
<feature type="domain" description="C2H2-type" evidence="13">
    <location>
        <begin position="1321"/>
        <end position="1348"/>
    </location>
</feature>
<feature type="domain" description="C2H2-type" evidence="13">
    <location>
        <begin position="1855"/>
        <end position="1883"/>
    </location>
</feature>
<evidence type="ECO:0000256" key="6">
    <source>
        <dbReference type="ARBA" id="ARBA00022833"/>
    </source>
</evidence>
<reference evidence="14 15" key="1">
    <citation type="journal article" date="2021" name="Sci. Rep.">
        <title>Chromosome anchoring in Senegalese sole (Solea senegalensis) reveals sex-associated markers and genome rearrangements in flatfish.</title>
        <authorList>
            <person name="Guerrero-Cozar I."/>
            <person name="Gomez-Garrido J."/>
            <person name="Berbel C."/>
            <person name="Martinez-Blanch J.F."/>
            <person name="Alioto T."/>
            <person name="Claros M.G."/>
            <person name="Gagnaire P.A."/>
            <person name="Manchado M."/>
        </authorList>
    </citation>
    <scope>NUCLEOTIDE SEQUENCE [LARGE SCALE GENOMIC DNA]</scope>
    <source>
        <strain evidence="14">Sse05_10M</strain>
    </source>
</reference>
<feature type="region of interest" description="Disordered" evidence="12">
    <location>
        <begin position="1260"/>
        <end position="1282"/>
    </location>
</feature>
<keyword evidence="4" id="KW-0677">Repeat</keyword>
<feature type="region of interest" description="Disordered" evidence="12">
    <location>
        <begin position="2204"/>
        <end position="2239"/>
    </location>
</feature>
<feature type="domain" description="C2H2-type" evidence="13">
    <location>
        <begin position="1961"/>
        <end position="1992"/>
    </location>
</feature>
<protein>
    <submittedName>
        <fullName evidence="14">Zinc finger Xfin-like</fullName>
    </submittedName>
</protein>
<feature type="compositionally biased region" description="Basic and acidic residues" evidence="12">
    <location>
        <begin position="1260"/>
        <end position="1271"/>
    </location>
</feature>
<feature type="compositionally biased region" description="Low complexity" evidence="12">
    <location>
        <begin position="363"/>
        <end position="374"/>
    </location>
</feature>
<feature type="domain" description="C2H2-type" evidence="13">
    <location>
        <begin position="797"/>
        <end position="824"/>
    </location>
</feature>
<dbReference type="PROSITE" id="PS00028">
    <property type="entry name" value="ZINC_FINGER_C2H2_1"/>
    <property type="match status" value="33"/>
</dbReference>
<evidence type="ECO:0000256" key="4">
    <source>
        <dbReference type="ARBA" id="ARBA00022737"/>
    </source>
</evidence>
<feature type="region of interest" description="Disordered" evidence="12">
    <location>
        <begin position="2368"/>
        <end position="2397"/>
    </location>
</feature>
<feature type="compositionally biased region" description="Polar residues" evidence="12">
    <location>
        <begin position="453"/>
        <end position="472"/>
    </location>
</feature>
<feature type="domain" description="C2H2-type" evidence="13">
    <location>
        <begin position="1083"/>
        <end position="1110"/>
    </location>
</feature>
<feature type="domain" description="C2H2-type" evidence="13">
    <location>
        <begin position="2408"/>
        <end position="2435"/>
    </location>
</feature>
<feature type="compositionally biased region" description="Polar residues" evidence="12">
    <location>
        <begin position="335"/>
        <end position="354"/>
    </location>
</feature>
<dbReference type="Proteomes" id="UP000693946">
    <property type="component" value="Linkage Group LG9"/>
</dbReference>